<dbReference type="FunFam" id="3.40.50.300:FF:000489">
    <property type="entry name" value="Primosome assembly protein PriA"/>
    <property type="match status" value="1"/>
</dbReference>
<dbReference type="Pfam" id="PF17764">
    <property type="entry name" value="PriA_3primeBD"/>
    <property type="match status" value="1"/>
</dbReference>
<evidence type="ECO:0000256" key="7">
    <source>
        <dbReference type="ARBA" id="ARBA00022833"/>
    </source>
</evidence>
<dbReference type="InterPro" id="IPR040498">
    <property type="entry name" value="PriA_CRR"/>
</dbReference>
<evidence type="ECO:0000259" key="14">
    <source>
        <dbReference type="PROSITE" id="PS51194"/>
    </source>
</evidence>
<feature type="domain" description="Helicase C-terminal" evidence="14">
    <location>
        <begin position="554"/>
        <end position="708"/>
    </location>
</feature>
<dbReference type="GO" id="GO:0008270">
    <property type="term" value="F:zinc ion binding"/>
    <property type="evidence" value="ECO:0007669"/>
    <property type="project" value="UniProtKB-UniRule"/>
</dbReference>
<feature type="binding site" evidence="12">
    <location>
        <position position="522"/>
    </location>
    <ligand>
        <name>Zn(2+)</name>
        <dbReference type="ChEBI" id="CHEBI:29105"/>
        <label>1</label>
    </ligand>
</feature>
<dbReference type="GO" id="GO:0006302">
    <property type="term" value="P:double-strand break repair"/>
    <property type="evidence" value="ECO:0007669"/>
    <property type="project" value="InterPro"/>
</dbReference>
<dbReference type="GO" id="GO:0003677">
    <property type="term" value="F:DNA binding"/>
    <property type="evidence" value="ECO:0007669"/>
    <property type="project" value="UniProtKB-UniRule"/>
</dbReference>
<dbReference type="GO" id="GO:0006270">
    <property type="term" value="P:DNA replication initiation"/>
    <property type="evidence" value="ECO:0007669"/>
    <property type="project" value="TreeGrafter"/>
</dbReference>
<evidence type="ECO:0000313" key="16">
    <source>
        <dbReference type="Proteomes" id="UP000501316"/>
    </source>
</evidence>
<dbReference type="CDD" id="cd18804">
    <property type="entry name" value="SF2_C_priA"/>
    <property type="match status" value="1"/>
</dbReference>
<feature type="binding site" evidence="12">
    <location>
        <position position="531"/>
    </location>
    <ligand>
        <name>Zn(2+)</name>
        <dbReference type="ChEBI" id="CHEBI:29105"/>
        <label>2</label>
    </ligand>
</feature>
<proteinExistence type="inferred from homology"/>
<keyword evidence="7 12" id="KW-0862">Zinc</keyword>
<dbReference type="GO" id="GO:0016787">
    <property type="term" value="F:hydrolase activity"/>
    <property type="evidence" value="ECO:0007669"/>
    <property type="project" value="UniProtKB-KW"/>
</dbReference>
<dbReference type="GO" id="GO:0006310">
    <property type="term" value="P:DNA recombination"/>
    <property type="evidence" value="ECO:0007669"/>
    <property type="project" value="InterPro"/>
</dbReference>
<evidence type="ECO:0000256" key="1">
    <source>
        <dbReference type="ARBA" id="ARBA00022515"/>
    </source>
</evidence>
<comment type="cofactor">
    <cofactor evidence="12">
        <name>Zn(2+)</name>
        <dbReference type="ChEBI" id="CHEBI:29105"/>
    </cofactor>
    <text evidence="12">Binds 2 zinc ions per subunit.</text>
</comment>
<comment type="subunit">
    <text evidence="12">Component of the replication restart primosome.</text>
</comment>
<keyword evidence="4 12" id="KW-0547">Nucleotide-binding</keyword>
<dbReference type="Pfam" id="PF18074">
    <property type="entry name" value="PriA_C"/>
    <property type="match status" value="1"/>
</dbReference>
<gene>
    <name evidence="12 15" type="primary">priA</name>
    <name evidence="15" type="ORF">GJQ69_05610</name>
</gene>
<dbReference type="PANTHER" id="PTHR30580">
    <property type="entry name" value="PRIMOSOMAL PROTEIN N"/>
    <property type="match status" value="1"/>
</dbReference>
<keyword evidence="8 12" id="KW-0067">ATP-binding</keyword>
<evidence type="ECO:0000256" key="6">
    <source>
        <dbReference type="ARBA" id="ARBA00022806"/>
    </source>
</evidence>
<dbReference type="EMBL" id="CP046051">
    <property type="protein sequence ID" value="QKN24003.1"/>
    <property type="molecule type" value="Genomic_DNA"/>
</dbReference>
<comment type="function">
    <text evidence="12">Initiates the restart of stalled replication forks, which reloads the replicative helicase on sites other than the origin of replication. Recognizes and binds to abandoned replication forks and remodels them to uncover a helicase loading site. Promotes assembly of the primosome at these replication forks.</text>
</comment>
<dbReference type="HAMAP" id="MF_00983">
    <property type="entry name" value="PriA"/>
    <property type="match status" value="1"/>
</dbReference>
<dbReference type="SMART" id="SM00490">
    <property type="entry name" value="HELICc"/>
    <property type="match status" value="1"/>
</dbReference>
<keyword evidence="3 12" id="KW-0479">Metal-binding</keyword>
<dbReference type="Pfam" id="PF18319">
    <property type="entry name" value="Zn_ribbon_PriA"/>
    <property type="match status" value="1"/>
</dbReference>
<dbReference type="InterPro" id="IPR001650">
    <property type="entry name" value="Helicase_C-like"/>
</dbReference>
<dbReference type="InterPro" id="IPR014001">
    <property type="entry name" value="Helicase_ATP-bd"/>
</dbReference>
<keyword evidence="10 12" id="KW-0413">Isomerase</keyword>
<dbReference type="GO" id="GO:0006269">
    <property type="term" value="P:DNA replication, synthesis of primer"/>
    <property type="evidence" value="ECO:0007669"/>
    <property type="project" value="UniProtKB-KW"/>
</dbReference>
<dbReference type="InterPro" id="IPR041236">
    <property type="entry name" value="PriA_C"/>
</dbReference>
<feature type="binding site" evidence="12">
    <location>
        <position position="519"/>
    </location>
    <ligand>
        <name>Zn(2+)</name>
        <dbReference type="ChEBI" id="CHEBI:29105"/>
        <label>1</label>
    </ligand>
</feature>
<feature type="binding site" evidence="12">
    <location>
        <position position="546"/>
    </location>
    <ligand>
        <name>Zn(2+)</name>
        <dbReference type="ChEBI" id="CHEBI:29105"/>
        <label>2</label>
    </ligand>
</feature>
<evidence type="ECO:0000256" key="5">
    <source>
        <dbReference type="ARBA" id="ARBA00022801"/>
    </source>
</evidence>
<dbReference type="PROSITE" id="PS51192">
    <property type="entry name" value="HELICASE_ATP_BIND_1"/>
    <property type="match status" value="1"/>
</dbReference>
<dbReference type="AlphaFoldDB" id="A0A859DUN9"/>
<dbReference type="GO" id="GO:0043138">
    <property type="term" value="F:3'-5' DNA helicase activity"/>
    <property type="evidence" value="ECO:0007669"/>
    <property type="project" value="UniProtKB-EC"/>
</dbReference>
<dbReference type="GO" id="GO:0005524">
    <property type="term" value="F:ATP binding"/>
    <property type="evidence" value="ECO:0007669"/>
    <property type="project" value="UniProtKB-UniRule"/>
</dbReference>
<keyword evidence="2 12" id="KW-0235">DNA replication</keyword>
<evidence type="ECO:0000256" key="9">
    <source>
        <dbReference type="ARBA" id="ARBA00023125"/>
    </source>
</evidence>
<keyword evidence="5 12" id="KW-0378">Hydrolase</keyword>
<evidence type="ECO:0000256" key="3">
    <source>
        <dbReference type="ARBA" id="ARBA00022723"/>
    </source>
</evidence>
<dbReference type="Gene3D" id="3.40.50.300">
    <property type="entry name" value="P-loop containing nucleotide triphosphate hydrolases"/>
    <property type="match status" value="2"/>
</dbReference>
<keyword evidence="1 12" id="KW-0639">Primosome</keyword>
<evidence type="ECO:0000313" key="15">
    <source>
        <dbReference type="EMBL" id="QKN24003.1"/>
    </source>
</evidence>
<dbReference type="KEGG" id="clf:GJQ69_05610"/>
<dbReference type="GO" id="GO:1990077">
    <property type="term" value="C:primosome complex"/>
    <property type="evidence" value="ECO:0007669"/>
    <property type="project" value="UniProtKB-UniRule"/>
</dbReference>
<comment type="catalytic activity">
    <reaction evidence="12">
        <text>Couples ATP hydrolysis with the unwinding of duplex DNA by translocating in the 3'-5' direction.</text>
        <dbReference type="EC" id="5.6.2.4"/>
    </reaction>
</comment>
<accession>A0A859DUN9</accession>
<dbReference type="EC" id="5.6.2.4" evidence="12"/>
<comment type="catalytic activity">
    <reaction evidence="11 12">
        <text>ATP + H2O = ADP + phosphate + H(+)</text>
        <dbReference type="Rhea" id="RHEA:13065"/>
        <dbReference type="ChEBI" id="CHEBI:15377"/>
        <dbReference type="ChEBI" id="CHEBI:15378"/>
        <dbReference type="ChEBI" id="CHEBI:30616"/>
        <dbReference type="ChEBI" id="CHEBI:43474"/>
        <dbReference type="ChEBI" id="CHEBI:456216"/>
        <dbReference type="EC" id="5.6.2.4"/>
    </reaction>
</comment>
<comment type="similarity">
    <text evidence="12">Belongs to the helicase family. PriA subfamily.</text>
</comment>
<dbReference type="Pfam" id="PF00270">
    <property type="entry name" value="DEAD"/>
    <property type="match status" value="1"/>
</dbReference>
<dbReference type="InterPro" id="IPR027417">
    <property type="entry name" value="P-loop_NTPase"/>
</dbReference>
<dbReference type="SUPFAM" id="SSF52540">
    <property type="entry name" value="P-loop containing nucleoside triphosphate hydrolases"/>
    <property type="match status" value="2"/>
</dbReference>
<dbReference type="Gene3D" id="3.40.1440.60">
    <property type="entry name" value="PriA, 3(prime) DNA-binding domain"/>
    <property type="match status" value="1"/>
</dbReference>
<evidence type="ECO:0000256" key="10">
    <source>
        <dbReference type="ARBA" id="ARBA00023235"/>
    </source>
</evidence>
<dbReference type="CDD" id="cd17929">
    <property type="entry name" value="DEXHc_priA"/>
    <property type="match status" value="1"/>
</dbReference>
<evidence type="ECO:0000256" key="2">
    <source>
        <dbReference type="ARBA" id="ARBA00022705"/>
    </source>
</evidence>
<evidence type="ECO:0000256" key="8">
    <source>
        <dbReference type="ARBA" id="ARBA00022840"/>
    </source>
</evidence>
<dbReference type="Proteomes" id="UP000501316">
    <property type="component" value="Chromosome"/>
</dbReference>
<feature type="binding site" evidence="12">
    <location>
        <position position="528"/>
    </location>
    <ligand>
        <name>Zn(2+)</name>
        <dbReference type="ChEBI" id="CHEBI:29105"/>
        <label>2</label>
    </ligand>
</feature>
<dbReference type="SMART" id="SM00487">
    <property type="entry name" value="DEXDc"/>
    <property type="match status" value="1"/>
</dbReference>
<evidence type="ECO:0000256" key="11">
    <source>
        <dbReference type="ARBA" id="ARBA00048988"/>
    </source>
</evidence>
<dbReference type="InterPro" id="IPR011545">
    <property type="entry name" value="DEAD/DEAH_box_helicase_dom"/>
</dbReference>
<dbReference type="PANTHER" id="PTHR30580:SF0">
    <property type="entry name" value="PRIMOSOMAL PROTEIN N"/>
    <property type="match status" value="1"/>
</dbReference>
<keyword evidence="6 12" id="KW-0347">Helicase</keyword>
<dbReference type="PROSITE" id="PS51194">
    <property type="entry name" value="HELICASE_CTER"/>
    <property type="match status" value="1"/>
</dbReference>
<name>A0A859DUN9_9FIRM</name>
<sequence>MRQMQVVKVAVEKTVYHFDKDFDYAVPDSLTGQAVPGCRVLVPFGAGSRLRQGMILSSAEELDSGKKLKYIRAVLDEAPLLSHEMLFLVPWLKQRCFCTLFEAVRLLLPVGLTYQLRRFYTLAPDVRPAEVQRLLPDEQIVVAQLANHAAVERKKLLKCAGLPPDSNVPDRLCEAGILSCTRNPVRRMGDAFKKMVRLCAELPQQFRLTPRQKEVFKVLQDVGCASVKEICYFTGVTPVVIENMEAHGVCETYEQEQYRIPYSKNGIAAGEQTPIHLSPAQETAFTHLYQLSCKGDASAALLYGVTGSGKTSVYLCLIDKALEAGRTALLMVPEISLTPQMVRIFRQRYGKKMAVFHSGLSVGERMDEWKRVRRGEATVVVGTRSAVFAPLDHIGLIVVDEEQESAYQSESSPRYHAKEVAWFRCRYHHALLLLTSATPSVETYYAAKTGKIDLEILPERYGPAQMPEVHVCDMNAELQNGNASILSRPLLEAVQETLCDGQQAILLLNRRGYHTFVVCPDCGHVMTCPNCSISLTYHAANHRLMCHYCGYSVPMTMECPACHGTHLQYRGSGTQKAEEELKKLLPQARVLRMDADAAMSRYAYEDKLHAFANGKYNLMIGTQMVAKGLDFENVTVVGVLNADGSLYNDDFRSSERTFDLLTQVVGRAGRGRLHGRAYLQTYTPENPVFALAAKQDYPAFYEQELPLRKWMLYPPFADLCVVGFVGSEEARVRGGSSIFLQMLRKLAASEYGKLPLRVLRPSPARIVRMDGRYRYKLLIKCRNSLLFRKMIACLLVAFSKRKDTKGVTAFADINPDSIL</sequence>
<dbReference type="Pfam" id="PF00271">
    <property type="entry name" value="Helicase_C"/>
    <property type="match status" value="1"/>
</dbReference>
<keyword evidence="9 12" id="KW-0238">DNA-binding</keyword>
<evidence type="ECO:0000259" key="13">
    <source>
        <dbReference type="PROSITE" id="PS51192"/>
    </source>
</evidence>
<dbReference type="InterPro" id="IPR042115">
    <property type="entry name" value="PriA_3primeBD_sf"/>
</dbReference>
<feature type="binding site" evidence="12">
    <location>
        <position position="562"/>
    </location>
    <ligand>
        <name>Zn(2+)</name>
        <dbReference type="ChEBI" id="CHEBI:29105"/>
        <label>1</label>
    </ligand>
</feature>
<protein>
    <recommendedName>
        <fullName evidence="12">Replication restart protein PriA</fullName>
    </recommendedName>
    <alternativeName>
        <fullName evidence="12">ATP-dependent DNA helicase PriA</fullName>
        <ecNumber evidence="12">5.6.2.4</ecNumber>
    </alternativeName>
    <alternativeName>
        <fullName evidence="12">DNA 3'-5' helicase PriA</fullName>
    </alternativeName>
</protein>
<evidence type="ECO:0000256" key="4">
    <source>
        <dbReference type="ARBA" id="ARBA00022741"/>
    </source>
</evidence>
<reference evidence="15 16" key="1">
    <citation type="submission" date="2019-11" db="EMBL/GenBank/DDBJ databases">
        <authorList>
            <person name="Ren C."/>
            <person name="Wang H."/>
            <person name="Xu Y."/>
        </authorList>
    </citation>
    <scope>NUCLEOTIDE SEQUENCE [LARGE SCALE GENOMIC DNA]</scope>
    <source>
        <strain evidence="15 16">LBM 19010</strain>
    </source>
</reference>
<organism evidence="15 16">
    <name type="scientific">Caproicibacterium lactatifermentans</name>
    <dbReference type="NCBI Taxonomy" id="2666138"/>
    <lineage>
        <taxon>Bacteria</taxon>
        <taxon>Bacillati</taxon>
        <taxon>Bacillota</taxon>
        <taxon>Clostridia</taxon>
        <taxon>Eubacteriales</taxon>
        <taxon>Oscillospiraceae</taxon>
        <taxon>Caproicibacterium</taxon>
    </lineage>
</organism>
<feature type="binding site" evidence="12">
    <location>
        <position position="559"/>
    </location>
    <ligand>
        <name>Zn(2+)</name>
        <dbReference type="ChEBI" id="CHEBI:29105"/>
        <label>1</label>
    </ligand>
</feature>
<dbReference type="InterPro" id="IPR041222">
    <property type="entry name" value="PriA_3primeBD"/>
</dbReference>
<feature type="domain" description="Helicase ATP-binding" evidence="13">
    <location>
        <begin position="291"/>
        <end position="457"/>
    </location>
</feature>
<dbReference type="NCBIfam" id="TIGR00595">
    <property type="entry name" value="priA"/>
    <property type="match status" value="1"/>
</dbReference>
<feature type="binding site" evidence="12">
    <location>
        <position position="549"/>
    </location>
    <ligand>
        <name>Zn(2+)</name>
        <dbReference type="ChEBI" id="CHEBI:29105"/>
        <label>2</label>
    </ligand>
</feature>
<dbReference type="InterPro" id="IPR005259">
    <property type="entry name" value="PriA"/>
</dbReference>
<evidence type="ECO:0000256" key="12">
    <source>
        <dbReference type="HAMAP-Rule" id="MF_00983"/>
    </source>
</evidence>